<evidence type="ECO:0000313" key="2">
    <source>
        <dbReference type="EMBL" id="QHA89573.1"/>
    </source>
</evidence>
<name>A0ABX6GTG4_9GAMM</name>
<sequence>MSISGHKNTSTTDASSNTTSWLSGLIEPIVADFIGSNPSIDYIDSVVAGLTPAEQAALDRYGSGAAVDTGTNIAKGGASLIQEQISRIEGLLNGGAKSQFTTGVTGIYNAAGGFINNQNQAIQDQVYADMGDTFGQTAQNNMASTAVSGSSAAQSATNSVLASGANQMTQMMADVSSNVLKGAVGITSGAMGAEMSLINELLGAGGSMAGAGAKMAATGASNQFKAGLFEQWFNQQNINNDRKNEMINSNMEWVDMAALLSVILPTAGIDTTTNSTSTATQNNGGWFSGL</sequence>
<proteinExistence type="predicted"/>
<dbReference type="Proteomes" id="UP000430368">
    <property type="component" value="Chromosome"/>
</dbReference>
<feature type="region of interest" description="Disordered" evidence="1">
    <location>
        <begin position="271"/>
        <end position="290"/>
    </location>
</feature>
<dbReference type="EMBL" id="CP041764">
    <property type="protein sequence ID" value="QHA89573.1"/>
    <property type="molecule type" value="Genomic_DNA"/>
</dbReference>
<keyword evidence="3" id="KW-1185">Reference proteome</keyword>
<organism evidence="2 3">
    <name type="scientific">Serratia rhizosphaerae</name>
    <dbReference type="NCBI Taxonomy" id="2597702"/>
    <lineage>
        <taxon>Bacteria</taxon>
        <taxon>Pseudomonadati</taxon>
        <taxon>Pseudomonadota</taxon>
        <taxon>Gammaproteobacteria</taxon>
        <taxon>Enterobacterales</taxon>
        <taxon>Yersiniaceae</taxon>
        <taxon>Serratia</taxon>
    </lineage>
</organism>
<accession>A0ABX6GTG4</accession>
<protein>
    <submittedName>
        <fullName evidence="2">Uncharacterized protein</fullName>
    </submittedName>
</protein>
<reference evidence="2 3" key="1">
    <citation type="submission" date="2019-07" db="EMBL/GenBank/DDBJ databases">
        <title>Serratia dokdonensis sp. nov., an elicitor of systemic resistance in Nicotiana Tabacum.</title>
        <authorList>
            <person name="Son J.-S."/>
            <person name="Hwang Y.-J."/>
            <person name="Lee S.-Y."/>
            <person name="Ghim S.-Y."/>
        </authorList>
    </citation>
    <scope>NUCLEOTIDE SEQUENCE [LARGE SCALE GENOMIC DNA]</scope>
    <source>
        <strain evidence="2 3">KUDC3025</strain>
    </source>
</reference>
<dbReference type="RefSeq" id="WP_160031162.1">
    <property type="nucleotide sequence ID" value="NZ_CP041764.1"/>
</dbReference>
<evidence type="ECO:0000256" key="1">
    <source>
        <dbReference type="SAM" id="MobiDB-lite"/>
    </source>
</evidence>
<evidence type="ECO:0000313" key="3">
    <source>
        <dbReference type="Proteomes" id="UP000430368"/>
    </source>
</evidence>
<gene>
    <name evidence="2" type="ORF">FO014_22720</name>
</gene>